<keyword evidence="6" id="KW-1185">Reference proteome</keyword>
<evidence type="ECO:0000259" key="4">
    <source>
        <dbReference type="Pfam" id="PF13476"/>
    </source>
</evidence>
<evidence type="ECO:0000313" key="6">
    <source>
        <dbReference type="Proteomes" id="UP000428325"/>
    </source>
</evidence>
<dbReference type="GO" id="GO:0016887">
    <property type="term" value="F:ATP hydrolysis activity"/>
    <property type="evidence" value="ECO:0007669"/>
    <property type="project" value="InterPro"/>
</dbReference>
<dbReference type="InterPro" id="IPR038729">
    <property type="entry name" value="Rad50/SbcC_AAA"/>
</dbReference>
<comment type="similarity">
    <text evidence="2">Belongs to the Sph1/Sph2 family.</text>
</comment>
<keyword evidence="1 3" id="KW-0175">Coiled coil</keyword>
<dbReference type="PANTHER" id="PTHR32114:SF2">
    <property type="entry name" value="ABC TRANSPORTER ABCH.3"/>
    <property type="match status" value="1"/>
</dbReference>
<dbReference type="EMBL" id="CP034345">
    <property type="protein sequence ID" value="QGX96043.1"/>
    <property type="molecule type" value="Genomic_DNA"/>
</dbReference>
<dbReference type="OrthoDB" id="241568at2157"/>
<proteinExistence type="inferred from homology"/>
<dbReference type="RefSeq" id="WP_157690503.1">
    <property type="nucleotide sequence ID" value="NZ_CP034345.1"/>
</dbReference>
<protein>
    <submittedName>
        <fullName evidence="5">Chromosome segregation ATPase</fullName>
    </submittedName>
</protein>
<reference evidence="5 6" key="1">
    <citation type="submission" date="2018-12" db="EMBL/GenBank/DDBJ databases">
        <title>Complete genome sequence of Haloplanus rallus MBLA0036.</title>
        <authorList>
            <person name="Nam Y.-d."/>
            <person name="Kang J."/>
            <person name="Chung W.-H."/>
            <person name="Park Y.S."/>
        </authorList>
    </citation>
    <scope>NUCLEOTIDE SEQUENCE [LARGE SCALE GENOMIC DNA]</scope>
    <source>
        <strain evidence="5 6">MBLA0036</strain>
    </source>
</reference>
<name>A0A6B9FHB2_9EURY</name>
<evidence type="ECO:0000313" key="5">
    <source>
        <dbReference type="EMBL" id="QGX96043.1"/>
    </source>
</evidence>
<organism evidence="5 6">
    <name type="scientific">Haloplanus rallus</name>
    <dbReference type="NCBI Taxonomy" id="1816183"/>
    <lineage>
        <taxon>Archaea</taxon>
        <taxon>Methanobacteriati</taxon>
        <taxon>Methanobacteriota</taxon>
        <taxon>Stenosarchaea group</taxon>
        <taxon>Halobacteria</taxon>
        <taxon>Halobacteriales</taxon>
        <taxon>Haloferacaceae</taxon>
        <taxon>Haloplanus</taxon>
    </lineage>
</organism>
<feature type="domain" description="Rad50/SbcC-type AAA" evidence="4">
    <location>
        <begin position="15"/>
        <end position="256"/>
    </location>
</feature>
<sequence>MTVDESNAADERMTVSVRNVGGIERASVTFEPGITVVAGENASNKSSLLGSLGAVLGGSPPPLRGGAETGSVTLDLDGEHYAVELGRQEGSADDDAAGRTLVKDATPYTTDATLVDCFVRLDEDNPVRRAVVDGGDLHELLMRPVDTEAIDAEIDRLRERRAKLDERIADLDERADAIPELEVRARRLRERRDEVSDRLESKRAALAETDYRAAAEATQDLLDSLDDTRAERERLRDRRDTKRRAVESLRDDLDAVEAELSALDADLGGESVRSRLDAVDDDLSALRERKGRLDETIDALRPIVEVNQALLADSRLPEGFDEGEVVDRLDPAAESITCWTCGQSVERADVREQVEAVQAILRAKREERSSVEARIEECRQRRSDLETRLEERSDLEDRRRRLEREIEDRERTISDLEERIDAAEERIRDLEADLDEAEADDDLLERHREVSDLEYERGRLERELAAVGDEIEAAEAAATEADSLREERADVDDRLDDLRDRIDRIEREAVETVNECMERVLDRLDYDGIERVWIDRRHVDGGTVFDLQVVRTTDDGAVYRAAVDTLSKSEREVVGLVIALSGYLVHDVSATVPIVVVDAIEMLDAERIRGLLEFFDEHARYVVAAALPEEAECLRSRFDTVSLESPEIATQ</sequence>
<dbReference type="PANTHER" id="PTHR32114">
    <property type="entry name" value="ABC TRANSPORTER ABCH.3"/>
    <property type="match status" value="1"/>
</dbReference>
<gene>
    <name evidence="5" type="ORF">EI982_15265</name>
</gene>
<dbReference type="InterPro" id="IPR027417">
    <property type="entry name" value="P-loop_NTPase"/>
</dbReference>
<dbReference type="GO" id="GO:0006302">
    <property type="term" value="P:double-strand break repair"/>
    <property type="evidence" value="ECO:0007669"/>
    <property type="project" value="InterPro"/>
</dbReference>
<dbReference type="Proteomes" id="UP000428325">
    <property type="component" value="Chromosome"/>
</dbReference>
<evidence type="ECO:0000256" key="2">
    <source>
        <dbReference type="ARBA" id="ARBA00049666"/>
    </source>
</evidence>
<accession>A0A6B9FHB2</accession>
<dbReference type="Pfam" id="PF13476">
    <property type="entry name" value="AAA_23"/>
    <property type="match status" value="1"/>
</dbReference>
<evidence type="ECO:0000256" key="1">
    <source>
        <dbReference type="ARBA" id="ARBA00023054"/>
    </source>
</evidence>
<dbReference type="GeneID" id="43370933"/>
<feature type="coiled-coil region" evidence="3">
    <location>
        <begin position="347"/>
        <end position="515"/>
    </location>
</feature>
<dbReference type="Gene3D" id="1.10.287.1490">
    <property type="match status" value="1"/>
</dbReference>
<evidence type="ECO:0000256" key="3">
    <source>
        <dbReference type="SAM" id="Coils"/>
    </source>
</evidence>
<dbReference type="KEGG" id="hra:EI982_15265"/>
<dbReference type="AlphaFoldDB" id="A0A6B9FHB2"/>
<dbReference type="Gene3D" id="3.40.50.300">
    <property type="entry name" value="P-loop containing nucleotide triphosphate hydrolases"/>
    <property type="match status" value="2"/>
</dbReference>
<dbReference type="SUPFAM" id="SSF52540">
    <property type="entry name" value="P-loop containing nucleoside triphosphate hydrolases"/>
    <property type="match status" value="1"/>
</dbReference>
<feature type="coiled-coil region" evidence="3">
    <location>
        <begin position="147"/>
        <end position="266"/>
    </location>
</feature>
<dbReference type="NCBIfam" id="NF045487">
    <property type="entry name" value="ASRP"/>
    <property type="match status" value="1"/>
</dbReference>